<evidence type="ECO:0000256" key="3">
    <source>
        <dbReference type="ARBA" id="ARBA00022475"/>
    </source>
</evidence>
<accession>A0A1C6W0G0</accession>
<gene>
    <name evidence="9" type="ORF">GA0070603_6142</name>
</gene>
<dbReference type="OrthoDB" id="3218494at2"/>
<dbReference type="CDD" id="cd17321">
    <property type="entry name" value="MFS_MMR_MDR_like"/>
    <property type="match status" value="1"/>
</dbReference>
<dbReference type="GeneID" id="43282746"/>
<dbReference type="InterPro" id="IPR036259">
    <property type="entry name" value="MFS_trans_sf"/>
</dbReference>
<evidence type="ECO:0000256" key="4">
    <source>
        <dbReference type="ARBA" id="ARBA00022692"/>
    </source>
</evidence>
<dbReference type="InterPro" id="IPR020846">
    <property type="entry name" value="MFS_dom"/>
</dbReference>
<feature type="transmembrane region" description="Helical" evidence="7">
    <location>
        <begin position="198"/>
        <end position="216"/>
    </location>
</feature>
<dbReference type="PANTHER" id="PTHR42718">
    <property type="entry name" value="MAJOR FACILITATOR SUPERFAMILY MULTIDRUG TRANSPORTER MFSC"/>
    <property type="match status" value="1"/>
</dbReference>
<reference evidence="10" key="1">
    <citation type="submission" date="2016-06" db="EMBL/GenBank/DDBJ databases">
        <authorList>
            <person name="Varghese N."/>
            <person name="Submissions Spin"/>
        </authorList>
    </citation>
    <scope>NUCLEOTIDE SEQUENCE [LARGE SCALE GENOMIC DNA]</scope>
    <source>
        <strain evidence="10">DSM 44151</strain>
    </source>
</reference>
<feature type="transmembrane region" description="Helical" evidence="7">
    <location>
        <begin position="331"/>
        <end position="348"/>
    </location>
</feature>
<feature type="domain" description="Major facilitator superfamily (MFS) profile" evidence="8">
    <location>
        <begin position="10"/>
        <end position="460"/>
    </location>
</feature>
<dbReference type="Proteomes" id="UP000198605">
    <property type="component" value="Unassembled WGS sequence"/>
</dbReference>
<dbReference type="STRING" id="47854.GA0070603_6142"/>
<dbReference type="PANTHER" id="PTHR42718:SF46">
    <property type="entry name" value="BLR6921 PROTEIN"/>
    <property type="match status" value="1"/>
</dbReference>
<comment type="subcellular location">
    <subcellularLocation>
        <location evidence="1">Cell membrane</location>
        <topology evidence="1">Multi-pass membrane protein</topology>
    </subcellularLocation>
</comment>
<dbReference type="Pfam" id="PF07690">
    <property type="entry name" value="MFS_1"/>
    <property type="match status" value="1"/>
</dbReference>
<proteinExistence type="predicted"/>
<dbReference type="InterPro" id="IPR004638">
    <property type="entry name" value="EmrB-like"/>
</dbReference>
<sequence>MSSGSKRWWALGLIALAQFMVIMDTSIIGVALPRIQADLGFSPENLSWVFNAYVVAFGGLLLLGGRLSDLLGARRVFAAGWSVLLIGSAVAGLADSVAVELAARAVQGAGAALIAPSALTLLMMLFGGEPRELTRALALYGAAAPAGGTAGVFLGGVITEYISWPWVFYVNIPIAALALLATPALMPAGGTRRGSLDAIGAVAVTVGLGAAVYGVVRAPEVGWASGQTWLVLAGAAAALAAFVAIQASRREPLMRLSIFRAPNLAAANIAQLLLGAAWIPMWFFLNLYLQQVLGYSAFPSGAALLPMTILIMIGMIALAPRAIARFGPKPMVVTGLVVLAVGLGWLALVRPEGTFTVDVLPASLVAALGMSLAFIPSLGTAISSARPEEGGLASGIVNTSYQVGSALGLAAMTAVASSAGADRLGDLPALTDGYSAAFAGAGILAAAGAVIAGITLRGARRQPVAEAEAEAVKVG</sequence>
<dbReference type="InterPro" id="IPR011701">
    <property type="entry name" value="MFS"/>
</dbReference>
<keyword evidence="2" id="KW-0813">Transport</keyword>
<feature type="transmembrane region" description="Helical" evidence="7">
    <location>
        <begin position="106"/>
        <end position="125"/>
    </location>
</feature>
<keyword evidence="10" id="KW-1185">Reference proteome</keyword>
<keyword evidence="6 7" id="KW-0472">Membrane</keyword>
<dbReference type="NCBIfam" id="TIGR00711">
    <property type="entry name" value="efflux_EmrB"/>
    <property type="match status" value="1"/>
</dbReference>
<feature type="transmembrane region" description="Helical" evidence="7">
    <location>
        <begin position="228"/>
        <end position="245"/>
    </location>
</feature>
<feature type="transmembrane region" description="Helical" evidence="7">
    <location>
        <begin position="164"/>
        <end position="186"/>
    </location>
</feature>
<feature type="transmembrane region" description="Helical" evidence="7">
    <location>
        <begin position="360"/>
        <end position="382"/>
    </location>
</feature>
<name>A0A1C6W0G0_9ACTN</name>
<feature type="transmembrane region" description="Helical" evidence="7">
    <location>
        <begin position="45"/>
        <end position="64"/>
    </location>
</feature>
<dbReference type="AlphaFoldDB" id="A0A1C6W0G0"/>
<evidence type="ECO:0000256" key="2">
    <source>
        <dbReference type="ARBA" id="ARBA00022448"/>
    </source>
</evidence>
<evidence type="ECO:0000256" key="1">
    <source>
        <dbReference type="ARBA" id="ARBA00004651"/>
    </source>
</evidence>
<evidence type="ECO:0000256" key="5">
    <source>
        <dbReference type="ARBA" id="ARBA00022989"/>
    </source>
</evidence>
<evidence type="ECO:0000256" key="6">
    <source>
        <dbReference type="ARBA" id="ARBA00023136"/>
    </source>
</evidence>
<keyword evidence="4 7" id="KW-0812">Transmembrane</keyword>
<feature type="transmembrane region" description="Helical" evidence="7">
    <location>
        <begin position="265"/>
        <end position="285"/>
    </location>
</feature>
<protein>
    <submittedName>
        <fullName evidence="9">Drug resistance transporter, EmrB/QacA subfamily</fullName>
    </submittedName>
</protein>
<evidence type="ECO:0000313" key="10">
    <source>
        <dbReference type="Proteomes" id="UP000198605"/>
    </source>
</evidence>
<dbReference type="GO" id="GO:0022857">
    <property type="term" value="F:transmembrane transporter activity"/>
    <property type="evidence" value="ECO:0007669"/>
    <property type="project" value="InterPro"/>
</dbReference>
<dbReference type="GO" id="GO:0005886">
    <property type="term" value="C:plasma membrane"/>
    <property type="evidence" value="ECO:0007669"/>
    <property type="project" value="UniProtKB-SubCell"/>
</dbReference>
<evidence type="ECO:0000259" key="8">
    <source>
        <dbReference type="PROSITE" id="PS50850"/>
    </source>
</evidence>
<feature type="transmembrane region" description="Helical" evidence="7">
    <location>
        <begin position="297"/>
        <end position="319"/>
    </location>
</feature>
<dbReference type="RefSeq" id="WP_091321158.1">
    <property type="nucleotide sequence ID" value="NZ_FMIB01000002.1"/>
</dbReference>
<feature type="transmembrane region" description="Helical" evidence="7">
    <location>
        <begin position="433"/>
        <end position="456"/>
    </location>
</feature>
<evidence type="ECO:0000256" key="7">
    <source>
        <dbReference type="SAM" id="Phobius"/>
    </source>
</evidence>
<feature type="transmembrane region" description="Helical" evidence="7">
    <location>
        <begin position="137"/>
        <end position="158"/>
    </location>
</feature>
<organism evidence="9 10">
    <name type="scientific">Micromonospora chersina</name>
    <dbReference type="NCBI Taxonomy" id="47854"/>
    <lineage>
        <taxon>Bacteria</taxon>
        <taxon>Bacillati</taxon>
        <taxon>Actinomycetota</taxon>
        <taxon>Actinomycetes</taxon>
        <taxon>Micromonosporales</taxon>
        <taxon>Micromonosporaceae</taxon>
        <taxon>Micromonospora</taxon>
    </lineage>
</organism>
<keyword evidence="5 7" id="KW-1133">Transmembrane helix</keyword>
<dbReference type="Gene3D" id="1.20.1250.20">
    <property type="entry name" value="MFS general substrate transporter like domains"/>
    <property type="match status" value="1"/>
</dbReference>
<keyword evidence="3" id="KW-1003">Cell membrane</keyword>
<dbReference type="PROSITE" id="PS50850">
    <property type="entry name" value="MFS"/>
    <property type="match status" value="1"/>
</dbReference>
<dbReference type="Gene3D" id="1.20.1720.10">
    <property type="entry name" value="Multidrug resistance protein D"/>
    <property type="match status" value="1"/>
</dbReference>
<feature type="transmembrane region" description="Helical" evidence="7">
    <location>
        <begin position="76"/>
        <end position="94"/>
    </location>
</feature>
<feature type="transmembrane region" description="Helical" evidence="7">
    <location>
        <begin position="403"/>
        <end position="421"/>
    </location>
</feature>
<evidence type="ECO:0000313" key="9">
    <source>
        <dbReference type="EMBL" id="SCL71967.1"/>
    </source>
</evidence>
<dbReference type="EMBL" id="FMIB01000002">
    <property type="protein sequence ID" value="SCL71967.1"/>
    <property type="molecule type" value="Genomic_DNA"/>
</dbReference>
<dbReference type="SUPFAM" id="SSF103473">
    <property type="entry name" value="MFS general substrate transporter"/>
    <property type="match status" value="1"/>
</dbReference>